<dbReference type="GO" id="GO:0006302">
    <property type="term" value="P:double-strand break repair"/>
    <property type="evidence" value="ECO:0007669"/>
    <property type="project" value="InterPro"/>
</dbReference>
<keyword evidence="2" id="KW-0472">Membrane</keyword>
<feature type="coiled-coil region" evidence="1">
    <location>
        <begin position="256"/>
        <end position="305"/>
    </location>
</feature>
<dbReference type="Proteomes" id="UP000008522">
    <property type="component" value="Chromosome"/>
</dbReference>
<organism evidence="4 5">
    <name type="scientific">Brachyspira intermedia (strain ATCC 51140 / PWS/A)</name>
    <name type="common">Serpulina intermedia</name>
    <dbReference type="NCBI Taxonomy" id="1045858"/>
    <lineage>
        <taxon>Bacteria</taxon>
        <taxon>Pseudomonadati</taxon>
        <taxon>Spirochaetota</taxon>
        <taxon>Spirochaetia</taxon>
        <taxon>Brachyspirales</taxon>
        <taxon>Brachyspiraceae</taxon>
        <taxon>Brachyspira</taxon>
    </lineage>
</organism>
<dbReference type="Gene3D" id="3.40.50.300">
    <property type="entry name" value="P-loop containing nucleotide triphosphate hydrolases"/>
    <property type="match status" value="2"/>
</dbReference>
<name>G0EIT3_BRAIP</name>
<feature type="coiled-coil region" evidence="1">
    <location>
        <begin position="492"/>
        <end position="584"/>
    </location>
</feature>
<feature type="coiled-coil region" evidence="1">
    <location>
        <begin position="394"/>
        <end position="435"/>
    </location>
</feature>
<dbReference type="InterPro" id="IPR027417">
    <property type="entry name" value="P-loop_NTPase"/>
</dbReference>
<evidence type="ECO:0000256" key="1">
    <source>
        <dbReference type="SAM" id="Coils"/>
    </source>
</evidence>
<dbReference type="RefSeq" id="WP_014488111.1">
    <property type="nucleotide sequence ID" value="NC_017243.1"/>
</dbReference>
<sequence>MILNLNKFGKFKNKSFEISDNLTLFYGENESGKTTIFDSLMLLFSENKKTSSFAKQIKLRYGDDIDINTEPEIDESIKLHPQSYNNLYSIRQSEIIFEMSDSKKDSKDWESEIKKKLFASDIDVGKIISEIKAEHSGKSQTAIPAQLKNTKYRNEEIKEELNDLYSKANTEVNKKDKLKELDELLKETNSILKEKIDEYNKLNALREEKNKAKEKNNLLNINTMINEFNKKDQFIKENINLQKDHSKTINDLSGRIDASENKISYLKGKIESLQKSSEERNKTDYQSIMLRIDKAIKKIDALKEKNNKIPKIVFLAAVVLISALLSLYFKNPYWFLIILPSIPFLLIKEGKNDKFINDILDSLPELDIASDNLELSALKDILLRELAKIELILEKNDDEELDNYKKELEEAIINLENHQKELNNFFNKLNVKNKENYYEIKSNFDNVYKSTEELFKKLMIEAKKFGFKDIKTLEANCNRILKELDEKGVNPDDFNEMEMKALENKLRELEREINSIKENMNKVISNASYIQGELNSSDDVHKEIINLESEFAENNEEIKNLNKRKKALELLENMLSKINKKNDDIFNSLSNDAELLYNHITGKSLSDNGISMSGFDKNKIMVKDKQNEMRNVELLSSATKDAVYIAMRLSILSKIHETGRLILLDDPFITFDNNRTKEALSFMREYSKKYNIPIAIFTKDVFIRDIMKNYKEAIIHELSK</sequence>
<dbReference type="GeneID" id="44970188"/>
<evidence type="ECO:0000313" key="4">
    <source>
        <dbReference type="EMBL" id="AEM22285.1"/>
    </source>
</evidence>
<gene>
    <name evidence="4" type="ordered locus">Bint_1666</name>
</gene>
<dbReference type="EMBL" id="CP002874">
    <property type="protein sequence ID" value="AEM22285.1"/>
    <property type="molecule type" value="Genomic_DNA"/>
</dbReference>
<dbReference type="eggNOG" id="COG1196">
    <property type="taxonomic scope" value="Bacteria"/>
</dbReference>
<protein>
    <recommendedName>
        <fullName evidence="3">Rad50/SbcC-type AAA domain-containing protein</fullName>
    </recommendedName>
</protein>
<evidence type="ECO:0000259" key="3">
    <source>
        <dbReference type="Pfam" id="PF13476"/>
    </source>
</evidence>
<reference evidence="4 5" key="1">
    <citation type="journal article" date="2011" name="BMC Genomics">
        <title>Complete genome sequence of Brachyspira intermedia reveals unique genomic features in Brachyspira species and phage-mediated horizontal gene transfer.</title>
        <authorList>
            <person name="Hafstrom T."/>
            <person name="Jansson D.S."/>
            <person name="Segerman B."/>
        </authorList>
    </citation>
    <scope>NUCLEOTIDE SEQUENCE [LARGE SCALE GENOMIC DNA]</scope>
    <source>
        <strain evidence="5">ATCC 51140 / PWS/A</strain>
    </source>
</reference>
<keyword evidence="1" id="KW-0175">Coiled coil</keyword>
<dbReference type="GO" id="GO:0016887">
    <property type="term" value="F:ATP hydrolysis activity"/>
    <property type="evidence" value="ECO:0007669"/>
    <property type="project" value="InterPro"/>
</dbReference>
<dbReference type="PANTHER" id="PTHR41259">
    <property type="entry name" value="DOUBLE-STRAND BREAK REPAIR RAD50 ATPASE, PUTATIVE-RELATED"/>
    <property type="match status" value="1"/>
</dbReference>
<keyword evidence="2" id="KW-1133">Transmembrane helix</keyword>
<dbReference type="OrthoDB" id="312458at2"/>
<dbReference type="KEGG" id="bip:Bint_1666"/>
<feature type="coiled-coil region" evidence="1">
    <location>
        <begin position="147"/>
        <end position="222"/>
    </location>
</feature>
<dbReference type="PATRIC" id="fig|1045858.4.peg.1668"/>
<accession>G0EIT3</accession>
<dbReference type="SUPFAM" id="SSF52540">
    <property type="entry name" value="P-loop containing nucleoside triphosphate hydrolases"/>
    <property type="match status" value="1"/>
</dbReference>
<feature type="domain" description="Rad50/SbcC-type AAA" evidence="3">
    <location>
        <begin position="3"/>
        <end position="215"/>
    </location>
</feature>
<keyword evidence="5" id="KW-1185">Reference proteome</keyword>
<dbReference type="InterPro" id="IPR038729">
    <property type="entry name" value="Rad50/SbcC_AAA"/>
</dbReference>
<evidence type="ECO:0000256" key="2">
    <source>
        <dbReference type="SAM" id="Phobius"/>
    </source>
</evidence>
<evidence type="ECO:0000313" key="5">
    <source>
        <dbReference type="Proteomes" id="UP000008522"/>
    </source>
</evidence>
<dbReference type="eggNOG" id="COG4717">
    <property type="taxonomic scope" value="Bacteria"/>
</dbReference>
<proteinExistence type="predicted"/>
<dbReference type="HOGENOM" id="CLU_019085_0_0_12"/>
<dbReference type="Pfam" id="PF13476">
    <property type="entry name" value="AAA_23"/>
    <property type="match status" value="1"/>
</dbReference>
<dbReference type="PANTHER" id="PTHR41259:SF1">
    <property type="entry name" value="DOUBLE-STRAND BREAK REPAIR RAD50 ATPASE, PUTATIVE-RELATED"/>
    <property type="match status" value="1"/>
</dbReference>
<feature type="transmembrane region" description="Helical" evidence="2">
    <location>
        <begin position="312"/>
        <end position="329"/>
    </location>
</feature>
<keyword evidence="2" id="KW-0812">Transmembrane</keyword>
<dbReference type="AlphaFoldDB" id="G0EIT3"/>